<reference evidence="8" key="2">
    <citation type="submission" date="2022-06" db="UniProtKB">
        <authorList>
            <consortium name="EnsemblMetazoa"/>
        </authorList>
    </citation>
    <scope>IDENTIFICATION</scope>
</reference>
<evidence type="ECO:0000256" key="6">
    <source>
        <dbReference type="SAM" id="MobiDB-lite"/>
    </source>
</evidence>
<dbReference type="GeneID" id="100190997"/>
<evidence type="ECO:0000259" key="7">
    <source>
        <dbReference type="PROSITE" id="PS50115"/>
    </source>
</evidence>
<dbReference type="PRINTS" id="PR00405">
    <property type="entry name" value="REVINTRACTNG"/>
</dbReference>
<dbReference type="GO" id="GO:0000139">
    <property type="term" value="C:Golgi membrane"/>
    <property type="evidence" value="ECO:0007669"/>
    <property type="project" value="GOC"/>
</dbReference>
<evidence type="ECO:0000313" key="9">
    <source>
        <dbReference type="Proteomes" id="UP000007819"/>
    </source>
</evidence>
<dbReference type="GO" id="GO:0005096">
    <property type="term" value="F:GTPase activator activity"/>
    <property type="evidence" value="ECO:0007669"/>
    <property type="project" value="UniProtKB-KW"/>
</dbReference>
<dbReference type="RefSeq" id="XP_029346909.1">
    <property type="nucleotide sequence ID" value="XM_029491049.1"/>
</dbReference>
<proteinExistence type="predicted"/>
<feature type="region of interest" description="Disordered" evidence="6">
    <location>
        <begin position="249"/>
        <end position="269"/>
    </location>
</feature>
<dbReference type="Pfam" id="PF01412">
    <property type="entry name" value="ArfGap"/>
    <property type="match status" value="1"/>
</dbReference>
<dbReference type="FunFam" id="1.10.220.150:FF:000004">
    <property type="entry name" value="Putative ADP-ribosylation factor GTPase-activating protein 2"/>
    <property type="match status" value="1"/>
</dbReference>
<sequence length="540" mass="61004">MSEAKVNSEDIEIVFQRLRALPVNKTCFDCNSKNPTWSSITYGVFICLDCSAVHRSLGVHLTFVRSTQLDTNWTWLQMRQMQLGGNSNATVFFRQHNCMSKDAQQKYNSRAAQLYRDKLLQNAKQAMITYGTQLFLDQSQETIEVKPVDFFEQHTTNVNSCNDNFLSNNFMPFTSPKQDNGDTTLLGGTKILNDAAQKSIDHKTLLGGRQAHSKRSGLGGKRLGMGAQKVHANFADIEKEAELADKMKFSEPEKTENIEKSNEDQETQMSSMRLAYQDLSLKKSKEEEKLKQVDPKKAAQLERLGMGFTSKNIVSHSALNDMTTLDKEVKKQTTLDHNEDQFYDCFDEAKTPEVVLKMMNKNRQITSDDFMDFDDSIRSLKSSYTPSNIDVIKNDWDNIKPAKKVNKEAENDYWDSLNENSNRRQGRNNRSTNLAPQPSENNEAFKKFGGAKSISSTQYFGDNQTQSEKSNLSRFEGSNSISSAELFGREEMTGVNSTYQPPDLDDVKESVKQGVTKVAGKLSSLANGMMSSFQEKYGGY</sequence>
<keyword evidence="3 5" id="KW-0863">Zinc-finger</keyword>
<feature type="domain" description="Arf-GAP" evidence="7">
    <location>
        <begin position="12"/>
        <end position="128"/>
    </location>
</feature>
<dbReference type="InterPro" id="IPR037278">
    <property type="entry name" value="ARFGAP/RecO"/>
</dbReference>
<evidence type="ECO:0000256" key="1">
    <source>
        <dbReference type="ARBA" id="ARBA00022468"/>
    </source>
</evidence>
<dbReference type="InterPro" id="IPR001164">
    <property type="entry name" value="ArfGAP_dom"/>
</dbReference>
<dbReference type="RefSeq" id="NP_001129372.1">
    <property type="nucleotide sequence ID" value="NM_001135900.1"/>
</dbReference>
<dbReference type="RefSeq" id="XP_029346907.1">
    <property type="nucleotide sequence ID" value="XM_029491047.1"/>
</dbReference>
<evidence type="ECO:0000256" key="3">
    <source>
        <dbReference type="ARBA" id="ARBA00022771"/>
    </source>
</evidence>
<organism evidence="8 9">
    <name type="scientific">Acyrthosiphon pisum</name>
    <name type="common">Pea aphid</name>
    <dbReference type="NCBI Taxonomy" id="7029"/>
    <lineage>
        <taxon>Eukaryota</taxon>
        <taxon>Metazoa</taxon>
        <taxon>Ecdysozoa</taxon>
        <taxon>Arthropoda</taxon>
        <taxon>Hexapoda</taxon>
        <taxon>Insecta</taxon>
        <taxon>Pterygota</taxon>
        <taxon>Neoptera</taxon>
        <taxon>Paraneoptera</taxon>
        <taxon>Hemiptera</taxon>
        <taxon>Sternorrhyncha</taxon>
        <taxon>Aphidomorpha</taxon>
        <taxon>Aphidoidea</taxon>
        <taxon>Aphididae</taxon>
        <taxon>Macrosiphini</taxon>
        <taxon>Acyrthosiphon</taxon>
    </lineage>
</organism>
<dbReference type="OrthoDB" id="983479at2759"/>
<dbReference type="EnsemblMetazoa" id="XM_029491048.1">
    <property type="protein sequence ID" value="XP_029346908.1"/>
    <property type="gene ID" value="GeneID_100190997"/>
</dbReference>
<feature type="compositionally biased region" description="Basic and acidic residues" evidence="6">
    <location>
        <begin position="249"/>
        <end position="263"/>
    </location>
</feature>
<dbReference type="EnsemblMetazoa" id="NM_001135900.1">
    <property type="protein sequence ID" value="NP_001129372.1"/>
    <property type="gene ID" value="GeneID_100190997"/>
</dbReference>
<dbReference type="PANTHER" id="PTHR45686:SF4">
    <property type="entry name" value="ADP-RIBOSYLATION FACTOR GTPASE ACTIVATING PROTEIN 3, ISOFORM H"/>
    <property type="match status" value="1"/>
</dbReference>
<dbReference type="CDD" id="cd08959">
    <property type="entry name" value="ArfGap_ArfGap1_like"/>
    <property type="match status" value="1"/>
</dbReference>
<dbReference type="CTD" id="26286"/>
<dbReference type="GO" id="GO:0008270">
    <property type="term" value="F:zinc ion binding"/>
    <property type="evidence" value="ECO:0007669"/>
    <property type="project" value="UniProtKB-KW"/>
</dbReference>
<dbReference type="EnsemblMetazoa" id="XM_029491049.1">
    <property type="protein sequence ID" value="XP_029346909.1"/>
    <property type="gene ID" value="GeneID_100190997"/>
</dbReference>
<dbReference type="KEGG" id="api:100190997"/>
<dbReference type="AlphaFoldDB" id="A0A8R2JTH8"/>
<dbReference type="EnsemblMetazoa" id="XM_029491047.1">
    <property type="protein sequence ID" value="XP_029346907.1"/>
    <property type="gene ID" value="GeneID_100190997"/>
</dbReference>
<protein>
    <recommendedName>
        <fullName evidence="7">Arf-GAP domain-containing protein</fullName>
    </recommendedName>
</protein>
<feature type="region of interest" description="Disordered" evidence="6">
    <location>
        <begin position="407"/>
        <end position="444"/>
    </location>
</feature>
<dbReference type="PANTHER" id="PTHR45686">
    <property type="entry name" value="ADP-RIBOSYLATION FACTOR GTPASE ACTIVATING PROTEIN 3, ISOFORM H-RELATED"/>
    <property type="match status" value="1"/>
</dbReference>
<keyword evidence="1" id="KW-0343">GTPase activation</keyword>
<dbReference type="InterPro" id="IPR038508">
    <property type="entry name" value="ArfGAP_dom_sf"/>
</dbReference>
<dbReference type="PROSITE" id="PS50115">
    <property type="entry name" value="ARFGAP"/>
    <property type="match status" value="1"/>
</dbReference>
<dbReference type="Proteomes" id="UP000007819">
    <property type="component" value="Chromosome A3"/>
</dbReference>
<keyword evidence="4" id="KW-0862">Zinc</keyword>
<evidence type="ECO:0000256" key="2">
    <source>
        <dbReference type="ARBA" id="ARBA00022723"/>
    </source>
</evidence>
<keyword evidence="2" id="KW-0479">Metal-binding</keyword>
<evidence type="ECO:0000313" key="8">
    <source>
        <dbReference type="EnsemblMetazoa" id="XP_029346908.1"/>
    </source>
</evidence>
<dbReference type="SUPFAM" id="SSF57863">
    <property type="entry name" value="ArfGap/RecO-like zinc finger"/>
    <property type="match status" value="1"/>
</dbReference>
<accession>A0A8R2JTH8</accession>
<evidence type="ECO:0000256" key="5">
    <source>
        <dbReference type="PROSITE-ProRule" id="PRU00288"/>
    </source>
</evidence>
<evidence type="ECO:0000256" key="4">
    <source>
        <dbReference type="ARBA" id="ARBA00022833"/>
    </source>
</evidence>
<dbReference type="RefSeq" id="XP_029346908.1">
    <property type="nucleotide sequence ID" value="XM_029491048.1"/>
</dbReference>
<dbReference type="SMART" id="SM00105">
    <property type="entry name" value="ArfGap"/>
    <property type="match status" value="1"/>
</dbReference>
<keyword evidence="9" id="KW-1185">Reference proteome</keyword>
<dbReference type="GO" id="GO:0048205">
    <property type="term" value="P:COPI coating of Golgi vesicle"/>
    <property type="evidence" value="ECO:0007669"/>
    <property type="project" value="TreeGrafter"/>
</dbReference>
<name>A0A8R2JTH8_ACYPI</name>
<dbReference type="Gene3D" id="1.10.220.150">
    <property type="entry name" value="Arf GTPase activating protein"/>
    <property type="match status" value="1"/>
</dbReference>
<reference evidence="9" key="1">
    <citation type="submission" date="2010-06" db="EMBL/GenBank/DDBJ databases">
        <authorList>
            <person name="Jiang H."/>
            <person name="Abraham K."/>
            <person name="Ali S."/>
            <person name="Alsbrooks S.L."/>
            <person name="Anim B.N."/>
            <person name="Anosike U.S."/>
            <person name="Attaway T."/>
            <person name="Bandaranaike D.P."/>
            <person name="Battles P.K."/>
            <person name="Bell S.N."/>
            <person name="Bell A.V."/>
            <person name="Beltran B."/>
            <person name="Bickham C."/>
            <person name="Bustamante Y."/>
            <person name="Caleb T."/>
            <person name="Canada A."/>
            <person name="Cardenas V."/>
            <person name="Carter K."/>
            <person name="Chacko J."/>
            <person name="Chandrabose M.N."/>
            <person name="Chavez D."/>
            <person name="Chavez A."/>
            <person name="Chen L."/>
            <person name="Chu H.-S."/>
            <person name="Claassen K.J."/>
            <person name="Cockrell R."/>
            <person name="Collins M."/>
            <person name="Cooper J.A."/>
            <person name="Cree A."/>
            <person name="Curry S.M."/>
            <person name="Da Y."/>
            <person name="Dao M.D."/>
            <person name="Das B."/>
            <person name="Davila M.-L."/>
            <person name="Davy-Carroll L."/>
            <person name="Denson S."/>
            <person name="Dinh H."/>
            <person name="Ebong V.E."/>
            <person name="Edwards J.R."/>
            <person name="Egan A."/>
            <person name="El-Daye J."/>
            <person name="Escobedo L."/>
            <person name="Fernandez S."/>
            <person name="Fernando P.R."/>
            <person name="Flagg N."/>
            <person name="Forbes L.D."/>
            <person name="Fowler R.G."/>
            <person name="Fu Q."/>
            <person name="Gabisi R.A."/>
            <person name="Ganer J."/>
            <person name="Garbino Pronczuk A."/>
            <person name="Garcia R.M."/>
            <person name="Garner T."/>
            <person name="Garrett T.E."/>
            <person name="Gonzalez D.A."/>
            <person name="Hamid H."/>
            <person name="Hawkins E.S."/>
            <person name="Hirani K."/>
            <person name="Hogues M.E."/>
            <person name="Hollins B."/>
            <person name="Hsiao C.-H."/>
            <person name="Jabil R."/>
            <person name="James M.L."/>
            <person name="Jhangiani S.N."/>
            <person name="Johnson B."/>
            <person name="Johnson Q."/>
            <person name="Joshi V."/>
            <person name="Kalu J.B."/>
            <person name="Kam C."/>
            <person name="Kashfia A."/>
            <person name="Keebler J."/>
            <person name="Kisamo H."/>
            <person name="Kovar C.L."/>
            <person name="Lago L.A."/>
            <person name="Lai C.-Y."/>
            <person name="Laidlaw J."/>
            <person name="Lara F."/>
            <person name="Le T.-K."/>
            <person name="Lee S.L."/>
            <person name="Legall F.H."/>
            <person name="Lemon S.J."/>
            <person name="Lewis L.R."/>
            <person name="Li B."/>
            <person name="Liu Y."/>
            <person name="Liu Y.-S."/>
            <person name="Lopez J."/>
            <person name="Lozado R.J."/>
            <person name="Lu J."/>
            <person name="Madu R.C."/>
            <person name="Maheshwari M."/>
            <person name="Maheshwari R."/>
            <person name="Malloy K."/>
            <person name="Martinez E."/>
            <person name="Mathew T."/>
            <person name="Mercado I.C."/>
            <person name="Mercado C."/>
            <person name="Meyer B."/>
            <person name="Montgomery K."/>
            <person name="Morgan M.B."/>
            <person name="Munidasa M."/>
            <person name="Nazareth L.V."/>
            <person name="Nelson J."/>
            <person name="Ng B.M."/>
            <person name="Nguyen N.B."/>
            <person name="Nguyen P.Q."/>
            <person name="Nguyen T."/>
            <person name="Obregon M."/>
            <person name="Okwuonu G.O."/>
            <person name="Onwere C.G."/>
            <person name="Orozco G."/>
            <person name="Parra A."/>
            <person name="Patel S."/>
            <person name="Patil S."/>
            <person name="Perez A."/>
            <person name="Perez Y."/>
            <person name="Pham C."/>
            <person name="Primus E.L."/>
            <person name="Pu L.-L."/>
            <person name="Puazo M."/>
            <person name="Qin X."/>
            <person name="Quiroz J.B."/>
            <person name="Reese J."/>
            <person name="Richards S."/>
            <person name="Rives C.M."/>
            <person name="Robberts R."/>
            <person name="Ruiz S.J."/>
            <person name="Ruiz M.J."/>
            <person name="Santibanez J."/>
            <person name="Schneider B.W."/>
            <person name="Sisson I."/>
            <person name="Smith M."/>
            <person name="Sodergren E."/>
            <person name="Song X.-Z."/>
            <person name="Song B.B."/>
            <person name="Summersgill H."/>
            <person name="Thelus R."/>
            <person name="Thornton R.D."/>
            <person name="Trejos Z.Y."/>
            <person name="Usmani K."/>
            <person name="Vattathil S."/>
            <person name="Villasana D."/>
            <person name="Walker D.L."/>
            <person name="Wang S."/>
            <person name="Wang K."/>
            <person name="White C.S."/>
            <person name="Williams A.C."/>
            <person name="Williamson J."/>
            <person name="Wilson K."/>
            <person name="Woghiren I.O."/>
            <person name="Woodworth J.R."/>
            <person name="Worley K.C."/>
            <person name="Wright R.A."/>
            <person name="Wu W."/>
            <person name="Young L."/>
            <person name="Zhang L."/>
            <person name="Zhang J."/>
            <person name="Zhu Y."/>
            <person name="Muzny D.M."/>
            <person name="Weinstock G."/>
            <person name="Gibbs R.A."/>
        </authorList>
    </citation>
    <scope>NUCLEOTIDE SEQUENCE [LARGE SCALE GENOMIC DNA]</scope>
    <source>
        <strain evidence="9">LSR1</strain>
    </source>
</reference>